<reference evidence="1 2" key="1">
    <citation type="submission" date="2018-03" db="EMBL/GenBank/DDBJ databases">
        <title>Genomic Encyclopedia of Archaeal and Bacterial Type Strains, Phase II (KMG-II): from individual species to whole genera.</title>
        <authorList>
            <person name="Goeker M."/>
        </authorList>
    </citation>
    <scope>NUCLEOTIDE SEQUENCE [LARGE SCALE GENOMIC DNA]</scope>
    <source>
        <strain evidence="1 2">DSM 28057</strain>
    </source>
</reference>
<dbReference type="OrthoDB" id="9819452at2"/>
<evidence type="ECO:0000313" key="2">
    <source>
        <dbReference type="Proteomes" id="UP000240708"/>
    </source>
</evidence>
<gene>
    <name evidence="1" type="ORF">CLV48_1146</name>
</gene>
<comment type="caution">
    <text evidence="1">The sequence shown here is derived from an EMBL/GenBank/DDBJ whole genome shotgun (WGS) entry which is preliminary data.</text>
</comment>
<dbReference type="Proteomes" id="UP000240708">
    <property type="component" value="Unassembled WGS sequence"/>
</dbReference>
<sequence>MKKFFDHLSTPIVILDGKALIRYANPAFQEKVFRLVKPKVKFYDLFSIENPEIFLSYVETDNIQKKKEFDVQLVKEDNLLDFEISVSHFSNPHKVVVEFYEVSEFKKVRKDLVKKTTILQNLIEYMEGANNLDTNQNYMKRSLNFLLQNLDFEKGYLHYETEIIPGSTRFNAEGSGLDREVYSQLVNKHFSSRPESNNPTLISKVLRNMPHLDPEFVNKYMIKKKFRNTSLYFIFEPGRTYSYEDSFDVNILTSILINRLIWTDMRIKDLKIYNQYVQ</sequence>
<name>A0A2P8DVH9_9BACT</name>
<evidence type="ECO:0008006" key="3">
    <source>
        <dbReference type="Google" id="ProtNLM"/>
    </source>
</evidence>
<accession>A0A2P8DVH9</accession>
<protein>
    <recommendedName>
        <fullName evidence="3">PAS domain-containing protein</fullName>
    </recommendedName>
</protein>
<evidence type="ECO:0000313" key="1">
    <source>
        <dbReference type="EMBL" id="PSL01204.1"/>
    </source>
</evidence>
<dbReference type="AlphaFoldDB" id="A0A2P8DVH9"/>
<organism evidence="1 2">
    <name type="scientific">Cecembia rubra</name>
    <dbReference type="NCBI Taxonomy" id="1485585"/>
    <lineage>
        <taxon>Bacteria</taxon>
        <taxon>Pseudomonadati</taxon>
        <taxon>Bacteroidota</taxon>
        <taxon>Cytophagia</taxon>
        <taxon>Cytophagales</taxon>
        <taxon>Cyclobacteriaceae</taxon>
        <taxon>Cecembia</taxon>
    </lineage>
</organism>
<dbReference type="EMBL" id="PYGF01000014">
    <property type="protein sequence ID" value="PSL01204.1"/>
    <property type="molecule type" value="Genomic_DNA"/>
</dbReference>
<proteinExistence type="predicted"/>
<dbReference type="RefSeq" id="WP_106568703.1">
    <property type="nucleotide sequence ID" value="NZ_PYGF01000014.1"/>
</dbReference>
<keyword evidence="2" id="KW-1185">Reference proteome</keyword>